<accession>A0A0W0YFV7</accession>
<gene>
    <name evidence="1" type="ORF">Lsan_3385</name>
</gene>
<dbReference type="RefSeq" id="WP_133134225.1">
    <property type="nucleotide sequence ID" value="NZ_CAAAIH010000005.1"/>
</dbReference>
<name>A0A0W0YFV7_9GAMM</name>
<dbReference type="Proteomes" id="UP000054703">
    <property type="component" value="Unassembled WGS sequence"/>
</dbReference>
<dbReference type="AlphaFoldDB" id="A0A0W0YFV7"/>
<organism evidence="1 2">
    <name type="scientific">Legionella santicrucis</name>
    <dbReference type="NCBI Taxonomy" id="45074"/>
    <lineage>
        <taxon>Bacteria</taxon>
        <taxon>Pseudomonadati</taxon>
        <taxon>Pseudomonadota</taxon>
        <taxon>Gammaproteobacteria</taxon>
        <taxon>Legionellales</taxon>
        <taxon>Legionellaceae</taxon>
        <taxon>Legionella</taxon>
    </lineage>
</organism>
<proteinExistence type="predicted"/>
<protein>
    <submittedName>
        <fullName evidence="1">Uncharacterized protein</fullName>
    </submittedName>
</protein>
<evidence type="ECO:0000313" key="1">
    <source>
        <dbReference type="EMBL" id="KTD55833.1"/>
    </source>
</evidence>
<comment type="caution">
    <text evidence="1">The sequence shown here is derived from an EMBL/GenBank/DDBJ whole genome shotgun (WGS) entry which is preliminary data.</text>
</comment>
<dbReference type="EMBL" id="LNYU01000085">
    <property type="protein sequence ID" value="KTD55833.1"/>
    <property type="molecule type" value="Genomic_DNA"/>
</dbReference>
<reference evidence="1 2" key="1">
    <citation type="submission" date="2015-11" db="EMBL/GenBank/DDBJ databases">
        <title>Genomic analysis of 38 Legionella species identifies large and diverse effector repertoires.</title>
        <authorList>
            <person name="Burstein D."/>
            <person name="Amaro F."/>
            <person name="Zusman T."/>
            <person name="Lifshitz Z."/>
            <person name="Cohen O."/>
            <person name="Gilbert J.A."/>
            <person name="Pupko T."/>
            <person name="Shuman H.A."/>
            <person name="Segal G."/>
        </authorList>
    </citation>
    <scope>NUCLEOTIDE SEQUENCE [LARGE SCALE GENOMIC DNA]</scope>
    <source>
        <strain evidence="1 2">SC-63-C7</strain>
    </source>
</reference>
<keyword evidence="2" id="KW-1185">Reference proteome</keyword>
<dbReference type="OrthoDB" id="5653869at2"/>
<dbReference type="PATRIC" id="fig|45074.5.peg.3635"/>
<sequence length="73" mass="7486">MLNQFAENIKNLPDATLQDVESGKLVISLTPAVGNEAGGATTSAAAAKKAAELKQISGVSQAVSTYVKQTKPI</sequence>
<evidence type="ECO:0000313" key="2">
    <source>
        <dbReference type="Proteomes" id="UP000054703"/>
    </source>
</evidence>